<feature type="transmembrane region" description="Helical" evidence="1">
    <location>
        <begin position="182"/>
        <end position="200"/>
    </location>
</feature>
<dbReference type="GeneID" id="41329484"/>
<keyword evidence="1" id="KW-1133">Transmembrane helix</keyword>
<feature type="transmembrane region" description="Helical" evidence="1">
    <location>
        <begin position="285"/>
        <end position="302"/>
    </location>
</feature>
<feature type="transmembrane region" description="Helical" evidence="1">
    <location>
        <begin position="322"/>
        <end position="342"/>
    </location>
</feature>
<dbReference type="OrthoDB" id="71404at2157"/>
<name>A0A5B9D9A9_9ARCH</name>
<feature type="transmembrane region" description="Helical" evidence="1">
    <location>
        <begin position="394"/>
        <end position="419"/>
    </location>
</feature>
<feature type="domain" description="Acyltransferase 3" evidence="2">
    <location>
        <begin position="32"/>
        <end position="370"/>
    </location>
</feature>
<feature type="transmembrane region" description="Helical" evidence="1">
    <location>
        <begin position="242"/>
        <end position="265"/>
    </location>
</feature>
<dbReference type="Proteomes" id="UP000321408">
    <property type="component" value="Chromosome"/>
</dbReference>
<dbReference type="AlphaFoldDB" id="A0A5B9D9A9"/>
<reference evidence="3 4" key="1">
    <citation type="journal article" date="2020" name="Nature">
        <title>Isolation of an archaeon at the prokaryote-eukaryote interface.</title>
        <authorList>
            <person name="Imachi H."/>
            <person name="Nobu M.K."/>
            <person name="Nakahara N."/>
            <person name="Morono Y."/>
            <person name="Ogawara M."/>
            <person name="Takaki Y."/>
            <person name="Takano Y."/>
            <person name="Uematsu K."/>
            <person name="Ikuta T."/>
            <person name="Ito M."/>
            <person name="Matsui Y."/>
            <person name="Miyazaki M."/>
            <person name="Murata K."/>
            <person name="Saito Y."/>
            <person name="Sakai S."/>
            <person name="Song C."/>
            <person name="Tasumi E."/>
            <person name="Yamanaka Y."/>
            <person name="Yamaguchi T."/>
            <person name="Kamagata Y."/>
            <person name="Tamaki H."/>
            <person name="Takai K."/>
        </authorList>
    </citation>
    <scope>NUCLEOTIDE SEQUENCE [LARGE SCALE GENOMIC DNA]</scope>
    <source>
        <strain evidence="3 4">MK-D1</strain>
    </source>
</reference>
<evidence type="ECO:0000259" key="2">
    <source>
        <dbReference type="Pfam" id="PF01757"/>
    </source>
</evidence>
<dbReference type="RefSeq" id="WP_147662565.1">
    <property type="nucleotide sequence ID" value="NZ_CP042905.2"/>
</dbReference>
<accession>A0A5B9D9A9</accession>
<keyword evidence="3" id="KW-0012">Acyltransferase</keyword>
<dbReference type="InterPro" id="IPR002656">
    <property type="entry name" value="Acyl_transf_3_dom"/>
</dbReference>
<evidence type="ECO:0000256" key="1">
    <source>
        <dbReference type="SAM" id="Phobius"/>
    </source>
</evidence>
<protein>
    <submittedName>
        <fullName evidence="3">Acyltransferase family protein</fullName>
    </submittedName>
</protein>
<keyword evidence="1" id="KW-0812">Transmembrane</keyword>
<evidence type="ECO:0000313" key="3">
    <source>
        <dbReference type="EMBL" id="QEE15663.1"/>
    </source>
</evidence>
<proteinExistence type="predicted"/>
<dbReference type="EMBL" id="CP042905">
    <property type="protein sequence ID" value="QEE15663.1"/>
    <property type="molecule type" value="Genomic_DNA"/>
</dbReference>
<keyword evidence="4" id="KW-1185">Reference proteome</keyword>
<gene>
    <name evidence="3" type="ORF">DSAG12_01490</name>
</gene>
<keyword evidence="3" id="KW-0808">Transferase</keyword>
<evidence type="ECO:0000313" key="4">
    <source>
        <dbReference type="Proteomes" id="UP000321408"/>
    </source>
</evidence>
<reference evidence="3 4" key="2">
    <citation type="journal article" date="2024" name="Int. J. Syst. Evol. Microbiol.">
        <title>Promethearchaeum syntrophicum gen. nov., sp. nov., an anaerobic, obligately syntrophic archaeon, the first isolate of the lineage 'Asgard' archaea, and proposal of the new archaeal phylum Promethearchaeota phyl. nov. and kingdom Promethearchaeati regn. nov.</title>
        <authorList>
            <person name="Imachi H."/>
            <person name="Nobu M.K."/>
            <person name="Kato S."/>
            <person name="Takaki Y."/>
            <person name="Miyazaki M."/>
            <person name="Miyata M."/>
            <person name="Ogawara M."/>
            <person name="Saito Y."/>
            <person name="Sakai S."/>
            <person name="Tahara Y.O."/>
            <person name="Takano Y."/>
            <person name="Tasumi E."/>
            <person name="Uematsu K."/>
            <person name="Yoshimura T."/>
            <person name="Itoh T."/>
            <person name="Ohkuma M."/>
            <person name="Takai K."/>
        </authorList>
    </citation>
    <scope>NUCLEOTIDE SEQUENCE [LARGE SCALE GENOMIC DNA]</scope>
    <source>
        <strain evidence="3 4">MK-D1</strain>
    </source>
</reference>
<keyword evidence="1" id="KW-0472">Membrane</keyword>
<dbReference type="GO" id="GO:0016747">
    <property type="term" value="F:acyltransferase activity, transferring groups other than amino-acyl groups"/>
    <property type="evidence" value="ECO:0007669"/>
    <property type="project" value="InterPro"/>
</dbReference>
<feature type="transmembrane region" description="Helical" evidence="1">
    <location>
        <begin position="354"/>
        <end position="374"/>
    </location>
</feature>
<feature type="transmembrane region" description="Helical" evidence="1">
    <location>
        <begin position="66"/>
        <end position="83"/>
    </location>
</feature>
<organism evidence="3 4">
    <name type="scientific">Promethearchaeum syntrophicum</name>
    <dbReference type="NCBI Taxonomy" id="2594042"/>
    <lineage>
        <taxon>Archaea</taxon>
        <taxon>Promethearchaeati</taxon>
        <taxon>Promethearchaeota</taxon>
        <taxon>Promethearchaeia</taxon>
        <taxon>Promethearchaeales</taxon>
        <taxon>Promethearchaeaceae</taxon>
        <taxon>Promethearchaeum</taxon>
    </lineage>
</organism>
<feature type="transmembrane region" description="Helical" evidence="1">
    <location>
        <begin position="156"/>
        <end position="175"/>
    </location>
</feature>
<dbReference type="KEGG" id="psyt:DSAG12_01490"/>
<feature type="transmembrane region" description="Helical" evidence="1">
    <location>
        <begin position="107"/>
        <end position="129"/>
    </location>
</feature>
<feature type="transmembrane region" description="Helical" evidence="1">
    <location>
        <begin position="212"/>
        <end position="230"/>
    </location>
</feature>
<dbReference type="Pfam" id="PF01757">
    <property type="entry name" value="Acyl_transf_3"/>
    <property type="match status" value="1"/>
</dbReference>
<sequence length="422" mass="49771">MDEKLEVSENELKSENGLKSDIDLKSGKNYFQVDIMKAWMIFLVILDHSTTHDFMIQFGSPLWERIAIPGFIVIMGFNLGISFKKKGITTLKEAYSKDYFVSKMKRYIIPYIILYLFQTIIFLFVNVIFQPEMIEVAPYYYSEYMMLGYTPFYGPGMWFIPALFGSILVFPLLYICYKKTPIATFVACFIIEWIMHRLAFNIYFEPWVTRQFFSTHIFYMFSGVGMGLWISDDYEINSPRNVIITWILLPLSLIYLIIYAVVGFYNLRVAMYQVGLGWISGDYNFLSFPYSAVLFLLVLKVFPKDPNNTFSKIIKKISRSTYHILLFQILYFSIAYHFWFSIADGFDLHPIDYLWYYPLNLLITIPGGIIWHTLESKFYKKIKENKIFGITYKILLILAVGFYVFFLFSRYIFFIVFPIPAA</sequence>